<feature type="region of interest" description="Disordered" evidence="4">
    <location>
        <begin position="295"/>
        <end position="343"/>
    </location>
</feature>
<dbReference type="Proteomes" id="UP001465976">
    <property type="component" value="Unassembled WGS sequence"/>
</dbReference>
<accession>A0ABR3FVI7</accession>
<dbReference type="InterPro" id="IPR012677">
    <property type="entry name" value="Nucleotide-bd_a/b_plait_sf"/>
</dbReference>
<evidence type="ECO:0000256" key="1">
    <source>
        <dbReference type="ARBA" id="ARBA00022737"/>
    </source>
</evidence>
<reference evidence="6 7" key="1">
    <citation type="submission" date="2024-02" db="EMBL/GenBank/DDBJ databases">
        <title>A draft genome for the cacao thread blight pathogen Marasmius crinis-equi.</title>
        <authorList>
            <person name="Cohen S.P."/>
            <person name="Baruah I.K."/>
            <person name="Amoako-Attah I."/>
            <person name="Bukari Y."/>
            <person name="Meinhardt L.W."/>
            <person name="Bailey B.A."/>
        </authorList>
    </citation>
    <scope>NUCLEOTIDE SEQUENCE [LARGE SCALE GENOMIC DNA]</scope>
    <source>
        <strain evidence="6 7">GH-76</strain>
    </source>
</reference>
<protein>
    <recommendedName>
        <fullName evidence="5">RRM domain-containing protein</fullName>
    </recommendedName>
</protein>
<dbReference type="InterPro" id="IPR000504">
    <property type="entry name" value="RRM_dom"/>
</dbReference>
<dbReference type="SUPFAM" id="SSF54928">
    <property type="entry name" value="RNA-binding domain, RBD"/>
    <property type="match status" value="2"/>
</dbReference>
<dbReference type="EMBL" id="JBAHYK010000067">
    <property type="protein sequence ID" value="KAL0579232.1"/>
    <property type="molecule type" value="Genomic_DNA"/>
</dbReference>
<name>A0ABR3FVI7_9AGAR</name>
<evidence type="ECO:0000256" key="4">
    <source>
        <dbReference type="SAM" id="MobiDB-lite"/>
    </source>
</evidence>
<evidence type="ECO:0000256" key="2">
    <source>
        <dbReference type="ARBA" id="ARBA00022884"/>
    </source>
</evidence>
<gene>
    <name evidence="6" type="ORF">V5O48_002794</name>
</gene>
<evidence type="ECO:0000259" key="5">
    <source>
        <dbReference type="PROSITE" id="PS50102"/>
    </source>
</evidence>
<dbReference type="PROSITE" id="PS50102">
    <property type="entry name" value="RRM"/>
    <property type="match status" value="2"/>
</dbReference>
<dbReference type="SMART" id="SM00360">
    <property type="entry name" value="RRM"/>
    <property type="match status" value="2"/>
</dbReference>
<proteinExistence type="predicted"/>
<dbReference type="Pfam" id="PF00076">
    <property type="entry name" value="RRM_1"/>
    <property type="match status" value="1"/>
</dbReference>
<comment type="caution">
    <text evidence="6">The sequence shown here is derived from an EMBL/GenBank/DDBJ whole genome shotgun (WGS) entry which is preliminary data.</text>
</comment>
<sequence>MSMLSSCVFKSVRVALSAAHTRTPSAWLFAPSAISRRYLSVSRALYEVPKVVYLGNIPFNTALAEVKDLAEGFGTLTRITMPVDHRNRPAGIANVEFENANDAKRFFEALKRDGAVIGKRRAVVKLVDAHQQSKLGNPPTNALHITNFPRPPTAGEVESFFEPWKTSFIKVAIAHGYSRPFAHALFTTTEAATEALNEHRNAPFQMDGRTLSVDFAADVKTQPKPSKTVYVRGELTEDEIRGLLRPHQAKITRVALRARAPDSTARHGHIECVDIATAGAVLEACQGHLLAHYATPSSNRNSTRRSQFGIRSNEPRDASRRSSYGGDWGGGQRGEAWTKREDN</sequence>
<dbReference type="Gene3D" id="3.30.70.330">
    <property type="match status" value="2"/>
</dbReference>
<dbReference type="PANTHER" id="PTHR23236">
    <property type="entry name" value="EUKARYOTIC TRANSLATION INITIATION FACTOR 4B/4H"/>
    <property type="match status" value="1"/>
</dbReference>
<dbReference type="CDD" id="cd00590">
    <property type="entry name" value="RRM_SF"/>
    <property type="match status" value="1"/>
</dbReference>
<feature type="domain" description="RRM" evidence="5">
    <location>
        <begin position="50"/>
        <end position="129"/>
    </location>
</feature>
<feature type="compositionally biased region" description="Low complexity" evidence="4">
    <location>
        <begin position="297"/>
        <end position="306"/>
    </location>
</feature>
<organism evidence="6 7">
    <name type="scientific">Marasmius crinis-equi</name>
    <dbReference type="NCBI Taxonomy" id="585013"/>
    <lineage>
        <taxon>Eukaryota</taxon>
        <taxon>Fungi</taxon>
        <taxon>Dikarya</taxon>
        <taxon>Basidiomycota</taxon>
        <taxon>Agaricomycotina</taxon>
        <taxon>Agaricomycetes</taxon>
        <taxon>Agaricomycetidae</taxon>
        <taxon>Agaricales</taxon>
        <taxon>Marasmiineae</taxon>
        <taxon>Marasmiaceae</taxon>
        <taxon>Marasmius</taxon>
    </lineage>
</organism>
<evidence type="ECO:0000313" key="7">
    <source>
        <dbReference type="Proteomes" id="UP001465976"/>
    </source>
</evidence>
<dbReference type="InterPro" id="IPR035979">
    <property type="entry name" value="RBD_domain_sf"/>
</dbReference>
<dbReference type="PANTHER" id="PTHR23236:SF119">
    <property type="entry name" value="NUCLEAR RNA-BINDING PROTEIN SART-3"/>
    <property type="match status" value="1"/>
</dbReference>
<evidence type="ECO:0000313" key="6">
    <source>
        <dbReference type="EMBL" id="KAL0579232.1"/>
    </source>
</evidence>
<feature type="domain" description="RRM" evidence="5">
    <location>
        <begin position="141"/>
        <end position="218"/>
    </location>
</feature>
<keyword evidence="7" id="KW-1185">Reference proteome</keyword>
<keyword evidence="1" id="KW-0677">Repeat</keyword>
<keyword evidence="2 3" id="KW-0694">RNA-binding</keyword>
<evidence type="ECO:0000256" key="3">
    <source>
        <dbReference type="PROSITE-ProRule" id="PRU00176"/>
    </source>
</evidence>